<keyword evidence="3" id="KW-1185">Reference proteome</keyword>
<dbReference type="GO" id="GO:0005739">
    <property type="term" value="C:mitochondrion"/>
    <property type="evidence" value="ECO:0007669"/>
    <property type="project" value="TreeGrafter"/>
</dbReference>
<evidence type="ECO:0000259" key="1">
    <source>
        <dbReference type="Pfam" id="PF01323"/>
    </source>
</evidence>
<dbReference type="SUPFAM" id="SSF52833">
    <property type="entry name" value="Thioredoxin-like"/>
    <property type="match status" value="2"/>
</dbReference>
<sequence>MPNVEFFYDIRCPWSYIASKRIEQVVQRANATVKWVPVRLSGIYEATGTSGSIVLAGPKLANYNRDLTRTLKRFDIPFNFHPKHPLETVDALRLLHATPSSHRAQLTHALYRLYWVDNADIVDRSLLVYTAKSLNIPYSEPLTESIFENKSYHNSLCEATDLAVKRGAPGVPSFWINEFKNGRLYFGQDRLHLVEAALLSVSKGVPLEQVENIKSVIPRRRANVPVRGKRTLRFWFDFASPYSYLAYTQLKRIAQEAGPGVEIEYMPISLAALLAHLKTDPPLARSNETEVKYFFRDLNDWSEFWNIVCKQSDPLSEQYTYEWAKQFPIRTITALRVFLLEPKTIDCIFKACWARNIPIGQSQEILASVLNEAGFDGEALIQAAQTNVKKVKNKLLENYDLAVESGVYAVPTFQVDQGELVWGNDRIDVVQDLLSGWNPDEDDVVTARL</sequence>
<evidence type="ECO:0000313" key="2">
    <source>
        <dbReference type="EMBL" id="CAG8652833.1"/>
    </source>
</evidence>
<dbReference type="EMBL" id="CAJVPI010003003">
    <property type="protein sequence ID" value="CAG8652833.1"/>
    <property type="molecule type" value="Genomic_DNA"/>
</dbReference>
<reference evidence="2" key="1">
    <citation type="submission" date="2021-06" db="EMBL/GenBank/DDBJ databases">
        <authorList>
            <person name="Kallberg Y."/>
            <person name="Tangrot J."/>
            <person name="Rosling A."/>
        </authorList>
    </citation>
    <scope>NUCLEOTIDE SEQUENCE</scope>
    <source>
        <strain evidence="2">BR232B</strain>
    </source>
</reference>
<dbReference type="InterPro" id="IPR051924">
    <property type="entry name" value="GST_Kappa/NadH"/>
</dbReference>
<organism evidence="2 3">
    <name type="scientific">Paraglomus brasilianum</name>
    <dbReference type="NCBI Taxonomy" id="144538"/>
    <lineage>
        <taxon>Eukaryota</taxon>
        <taxon>Fungi</taxon>
        <taxon>Fungi incertae sedis</taxon>
        <taxon>Mucoromycota</taxon>
        <taxon>Glomeromycotina</taxon>
        <taxon>Glomeromycetes</taxon>
        <taxon>Paraglomerales</taxon>
        <taxon>Paraglomeraceae</taxon>
        <taxon>Paraglomus</taxon>
    </lineage>
</organism>
<dbReference type="InterPro" id="IPR001853">
    <property type="entry name" value="DSBA-like_thioredoxin_dom"/>
</dbReference>
<evidence type="ECO:0000313" key="3">
    <source>
        <dbReference type="Proteomes" id="UP000789739"/>
    </source>
</evidence>
<dbReference type="OrthoDB" id="4664297at2759"/>
<dbReference type="GO" id="GO:0005777">
    <property type="term" value="C:peroxisome"/>
    <property type="evidence" value="ECO:0007669"/>
    <property type="project" value="TreeGrafter"/>
</dbReference>
<dbReference type="InterPro" id="IPR036249">
    <property type="entry name" value="Thioredoxin-like_sf"/>
</dbReference>
<dbReference type="Gene3D" id="3.40.30.10">
    <property type="entry name" value="Glutaredoxin"/>
    <property type="match status" value="2"/>
</dbReference>
<dbReference type="GO" id="GO:0004364">
    <property type="term" value="F:glutathione transferase activity"/>
    <property type="evidence" value="ECO:0007669"/>
    <property type="project" value="TreeGrafter"/>
</dbReference>
<dbReference type="PANTHER" id="PTHR42943:SF2">
    <property type="entry name" value="GLUTATHIONE S-TRANSFERASE KAPPA 1"/>
    <property type="match status" value="1"/>
</dbReference>
<dbReference type="Pfam" id="PF01323">
    <property type="entry name" value="DSBA"/>
    <property type="match status" value="2"/>
</dbReference>
<name>A0A9N9DUB5_9GLOM</name>
<dbReference type="AlphaFoldDB" id="A0A9N9DUB5"/>
<feature type="domain" description="DSBA-like thioredoxin" evidence="1">
    <location>
        <begin position="4"/>
        <end position="198"/>
    </location>
</feature>
<dbReference type="GO" id="GO:0006749">
    <property type="term" value="P:glutathione metabolic process"/>
    <property type="evidence" value="ECO:0007669"/>
    <property type="project" value="TreeGrafter"/>
</dbReference>
<dbReference type="PANTHER" id="PTHR42943">
    <property type="entry name" value="GLUTATHIONE S-TRANSFERASE KAPPA"/>
    <property type="match status" value="1"/>
</dbReference>
<gene>
    <name evidence="2" type="ORF">PBRASI_LOCUS10353</name>
</gene>
<comment type="caution">
    <text evidence="2">The sequence shown here is derived from an EMBL/GenBank/DDBJ whole genome shotgun (WGS) entry which is preliminary data.</text>
</comment>
<accession>A0A9N9DUB5</accession>
<feature type="domain" description="DSBA-like thioredoxin" evidence="1">
    <location>
        <begin position="231"/>
        <end position="434"/>
    </location>
</feature>
<dbReference type="GO" id="GO:0004602">
    <property type="term" value="F:glutathione peroxidase activity"/>
    <property type="evidence" value="ECO:0007669"/>
    <property type="project" value="TreeGrafter"/>
</dbReference>
<protein>
    <submittedName>
        <fullName evidence="2">5052_t:CDS:1</fullName>
    </submittedName>
</protein>
<proteinExistence type="predicted"/>
<dbReference type="Proteomes" id="UP000789739">
    <property type="component" value="Unassembled WGS sequence"/>
</dbReference>